<evidence type="ECO:0000256" key="3">
    <source>
        <dbReference type="ARBA" id="ARBA00012929"/>
    </source>
</evidence>
<keyword evidence="9" id="KW-1185">Reference proteome</keyword>
<dbReference type="RefSeq" id="WP_228212324.1">
    <property type="nucleotide sequence ID" value="NZ_OOGT01000255.1"/>
</dbReference>
<dbReference type="PANTHER" id="PTHR10491">
    <property type="entry name" value="DTDP-4-DEHYDRORHAMNOSE REDUCTASE"/>
    <property type="match status" value="1"/>
</dbReference>
<dbReference type="InterPro" id="IPR036291">
    <property type="entry name" value="NAD(P)-bd_dom_sf"/>
</dbReference>
<dbReference type="InterPro" id="IPR005913">
    <property type="entry name" value="dTDP_dehydrorham_reduct"/>
</dbReference>
<dbReference type="GO" id="GO:0019305">
    <property type="term" value="P:dTDP-rhamnose biosynthetic process"/>
    <property type="evidence" value="ECO:0007669"/>
    <property type="project" value="UniProtKB-UniPathway"/>
</dbReference>
<dbReference type="FunCoup" id="A0A2U3N3R4">
    <property type="interactions" value="485"/>
</dbReference>
<dbReference type="NCBIfam" id="TIGR01214">
    <property type="entry name" value="rmlD"/>
    <property type="match status" value="1"/>
</dbReference>
<dbReference type="GO" id="GO:0005829">
    <property type="term" value="C:cytosol"/>
    <property type="evidence" value="ECO:0007669"/>
    <property type="project" value="TreeGrafter"/>
</dbReference>
<keyword evidence="6" id="KW-0521">NADP</keyword>
<reference evidence="9" key="1">
    <citation type="submission" date="2018-03" db="EMBL/GenBank/DDBJ databases">
        <authorList>
            <person name="Blom J."/>
        </authorList>
    </citation>
    <scope>NUCLEOTIDE SEQUENCE [LARGE SCALE GENOMIC DNA]</scope>
    <source>
        <strain evidence="9">KPC-SM-21</strain>
    </source>
</reference>
<evidence type="ECO:0000256" key="5">
    <source>
        <dbReference type="ARBA" id="ARBA00048200"/>
    </source>
</evidence>
<dbReference type="CDD" id="cd05254">
    <property type="entry name" value="dTDP_HR_like_SDR_e"/>
    <property type="match status" value="1"/>
</dbReference>
<dbReference type="SUPFAM" id="SSF51735">
    <property type="entry name" value="NAD(P)-binding Rossmann-fold domains"/>
    <property type="match status" value="1"/>
</dbReference>
<comment type="function">
    <text evidence="6">Catalyzes the reduction of dTDP-6-deoxy-L-lyxo-4-hexulose to yield dTDP-L-rhamnose.</text>
</comment>
<evidence type="ECO:0000259" key="7">
    <source>
        <dbReference type="Pfam" id="PF04321"/>
    </source>
</evidence>
<evidence type="ECO:0000256" key="1">
    <source>
        <dbReference type="ARBA" id="ARBA00004781"/>
    </source>
</evidence>
<name>A0A2U3N3R4_9GAMM</name>
<evidence type="ECO:0000313" key="8">
    <source>
        <dbReference type="EMBL" id="SPL72302.1"/>
    </source>
</evidence>
<dbReference type="Proteomes" id="UP000245974">
    <property type="component" value="Unassembled WGS sequence"/>
</dbReference>
<gene>
    <name evidence="8" type="primary">rfbD</name>
    <name evidence="8" type="ORF">KPC_3480</name>
</gene>
<evidence type="ECO:0000256" key="2">
    <source>
        <dbReference type="ARBA" id="ARBA00010944"/>
    </source>
</evidence>
<dbReference type="InParanoid" id="A0A2U3N3R4"/>
<dbReference type="InterPro" id="IPR029903">
    <property type="entry name" value="RmlD-like-bd"/>
</dbReference>
<proteinExistence type="inferred from homology"/>
<dbReference type="Gene3D" id="3.40.50.720">
    <property type="entry name" value="NAD(P)-binding Rossmann-like Domain"/>
    <property type="match status" value="1"/>
</dbReference>
<accession>A0A2U3N3R4</accession>
<comment type="similarity">
    <text evidence="2 6">Belongs to the dTDP-4-dehydrorhamnose reductase family.</text>
</comment>
<dbReference type="GO" id="GO:0008831">
    <property type="term" value="F:dTDP-4-dehydrorhamnose reductase activity"/>
    <property type="evidence" value="ECO:0007669"/>
    <property type="project" value="UniProtKB-EC"/>
</dbReference>
<dbReference type="Gene3D" id="3.90.25.10">
    <property type="entry name" value="UDP-galactose 4-epimerase, domain 1"/>
    <property type="match status" value="1"/>
</dbReference>
<comment type="pathway">
    <text evidence="1 6">Carbohydrate biosynthesis; dTDP-L-rhamnose biosynthesis.</text>
</comment>
<organism evidence="8 9">
    <name type="scientific">Acinetobacter stercoris</name>
    <dbReference type="NCBI Taxonomy" id="2126983"/>
    <lineage>
        <taxon>Bacteria</taxon>
        <taxon>Pseudomonadati</taxon>
        <taxon>Pseudomonadota</taxon>
        <taxon>Gammaproteobacteria</taxon>
        <taxon>Moraxellales</taxon>
        <taxon>Moraxellaceae</taxon>
        <taxon>Acinetobacter</taxon>
    </lineage>
</organism>
<dbReference type="PANTHER" id="PTHR10491:SF4">
    <property type="entry name" value="METHIONINE ADENOSYLTRANSFERASE 2 SUBUNIT BETA"/>
    <property type="match status" value="1"/>
</dbReference>
<feature type="domain" description="RmlD-like substrate binding" evidence="7">
    <location>
        <begin position="1"/>
        <end position="294"/>
    </location>
</feature>
<dbReference type="Pfam" id="PF04321">
    <property type="entry name" value="RmlD_sub_bind"/>
    <property type="match status" value="1"/>
</dbReference>
<dbReference type="UniPathway" id="UPA00281"/>
<evidence type="ECO:0000256" key="4">
    <source>
        <dbReference type="ARBA" id="ARBA00017099"/>
    </source>
</evidence>
<keyword evidence="6 8" id="KW-0560">Oxidoreductase</keyword>
<protein>
    <recommendedName>
        <fullName evidence="4 6">dTDP-4-dehydrorhamnose reductase</fullName>
        <ecNumber evidence="3 6">1.1.1.133</ecNumber>
    </recommendedName>
</protein>
<sequence length="297" mass="32919">MKILLLGKNGQVGWELQRALAPLGEVVALDRNKINALTGDMNHPQEVYQTILAVSPDVVVNASAFTAVDLAETEKLQADLVNHVAVKSVAQACHEVGALFVHYSTDYVFDGHGNDAFVETDEVHPLNVYGKTKALGEHAIQVSGCNYLIFRTSWVYAAKGKNFLKTMLNLAQQKEELSIINDQIGAPTSAELIADITVQTVLQTLKDDTKKGIYHLVASGETSWFDYANYVFEQARVSGADFKLKSVCPIPTEQYPTPARRPLNSRLNNQKIQKIFDLHLPDWQQGVKRTIAELLDK</sequence>
<dbReference type="EC" id="1.1.1.133" evidence="3 6"/>
<evidence type="ECO:0000256" key="6">
    <source>
        <dbReference type="RuleBase" id="RU364082"/>
    </source>
</evidence>
<dbReference type="GO" id="GO:0009243">
    <property type="term" value="P:O antigen biosynthetic process"/>
    <property type="evidence" value="ECO:0007669"/>
    <property type="project" value="UniProtKB-UniPathway"/>
</dbReference>
<comment type="cofactor">
    <cofactor evidence="6">
        <name>Mg(2+)</name>
        <dbReference type="ChEBI" id="CHEBI:18420"/>
    </cofactor>
    <text evidence="6">Binds 1 Mg(2+) ion per monomer.</text>
</comment>
<dbReference type="UniPathway" id="UPA00124"/>
<dbReference type="NCBIfam" id="NF007440">
    <property type="entry name" value="PRK09987.1"/>
    <property type="match status" value="1"/>
</dbReference>
<evidence type="ECO:0000313" key="9">
    <source>
        <dbReference type="Proteomes" id="UP000245974"/>
    </source>
</evidence>
<comment type="catalytic activity">
    <reaction evidence="5 6">
        <text>dTDP-beta-L-rhamnose + NADP(+) = dTDP-4-dehydro-beta-L-rhamnose + NADPH + H(+)</text>
        <dbReference type="Rhea" id="RHEA:21796"/>
        <dbReference type="ChEBI" id="CHEBI:15378"/>
        <dbReference type="ChEBI" id="CHEBI:57510"/>
        <dbReference type="ChEBI" id="CHEBI:57783"/>
        <dbReference type="ChEBI" id="CHEBI:58349"/>
        <dbReference type="ChEBI" id="CHEBI:62830"/>
        <dbReference type="EC" id="1.1.1.133"/>
    </reaction>
</comment>
<dbReference type="AlphaFoldDB" id="A0A2U3N3R4"/>
<dbReference type="EMBL" id="OOGT01000255">
    <property type="protein sequence ID" value="SPL72302.1"/>
    <property type="molecule type" value="Genomic_DNA"/>
</dbReference>